<proteinExistence type="predicted"/>
<protein>
    <submittedName>
        <fullName evidence="2">Uncharacterized protein</fullName>
    </submittedName>
</protein>
<dbReference type="EMBL" id="LKCN02000001">
    <property type="protein sequence ID" value="RCI16744.1"/>
    <property type="molecule type" value="Genomic_DNA"/>
</dbReference>
<dbReference type="AlphaFoldDB" id="A0A367LQK5"/>
<keyword evidence="3" id="KW-1185">Reference proteome</keyword>
<feature type="region of interest" description="Disordered" evidence="1">
    <location>
        <begin position="217"/>
        <end position="257"/>
    </location>
</feature>
<organism evidence="2 3">
    <name type="scientific">Ophiocordyceps polyrhachis-furcata BCC 54312</name>
    <dbReference type="NCBI Taxonomy" id="1330021"/>
    <lineage>
        <taxon>Eukaryota</taxon>
        <taxon>Fungi</taxon>
        <taxon>Dikarya</taxon>
        <taxon>Ascomycota</taxon>
        <taxon>Pezizomycotina</taxon>
        <taxon>Sordariomycetes</taxon>
        <taxon>Hypocreomycetidae</taxon>
        <taxon>Hypocreales</taxon>
        <taxon>Ophiocordycipitaceae</taxon>
        <taxon>Ophiocordyceps</taxon>
    </lineage>
</organism>
<evidence type="ECO:0000313" key="3">
    <source>
        <dbReference type="Proteomes" id="UP000253664"/>
    </source>
</evidence>
<evidence type="ECO:0000313" key="2">
    <source>
        <dbReference type="EMBL" id="RCI16744.1"/>
    </source>
</evidence>
<name>A0A367LQK5_9HYPO</name>
<comment type="caution">
    <text evidence="2">The sequence shown here is derived from an EMBL/GenBank/DDBJ whole genome shotgun (WGS) entry which is preliminary data.</text>
</comment>
<accession>A0A367LQK5</accession>
<sequence>MYSVHTSAFSTLQINKYDDGYIAEKQFQTHTNRILLVFASRDSRRIYFPPEISKSCLKTKHVADGCTVPPYWLMLRRKASPHTTRPGHLVTSSKLANPQRLGSVLLDDPDKRKRENDELRLFRPLPPRGVLFDTSFHFFAAWAEDRFPTDHLDARAQREEAQDFRIGPFWPSLHARQAHWHHETRLVPLPEPTVVPGMRDPRGPFFFLSFGDTRRAPPSLSPLGRPGAEVRESNCKKKRVPKDRESRAGSTQKTGREMDQVCLQRPRVSFCLLAESRPLMSRDCDSVFSEFRVAPPPPPSPTPASGDVPRPRMSAFWRRKEAQSRVEGGADNKQFFFFIVSPPAGLQKQFQRVSSETKYLPSPSAPAFSLQLPDGQRNATLQPLLPEAADAVTLQVAGKTVRSDA</sequence>
<evidence type="ECO:0000256" key="1">
    <source>
        <dbReference type="SAM" id="MobiDB-lite"/>
    </source>
</evidence>
<feature type="non-terminal residue" evidence="2">
    <location>
        <position position="405"/>
    </location>
</feature>
<reference evidence="2 3" key="1">
    <citation type="journal article" date="2015" name="BMC Genomics">
        <title>Insights from the genome of Ophiocordyceps polyrhachis-furcata to pathogenicity and host specificity in insect fungi.</title>
        <authorList>
            <person name="Wichadakul D."/>
            <person name="Kobmoo N."/>
            <person name="Ingsriswang S."/>
            <person name="Tangphatsornruang S."/>
            <person name="Chantasingh D."/>
            <person name="Luangsa-ard J.J."/>
            <person name="Eurwilaichitr L."/>
        </authorList>
    </citation>
    <scope>NUCLEOTIDE SEQUENCE [LARGE SCALE GENOMIC DNA]</scope>
    <source>
        <strain evidence="2 3">BCC 54312</strain>
    </source>
</reference>
<gene>
    <name evidence="2" type="ORF">L249_2495</name>
</gene>
<dbReference type="Proteomes" id="UP000253664">
    <property type="component" value="Unassembled WGS sequence"/>
</dbReference>